<feature type="transmembrane region" description="Helical" evidence="2">
    <location>
        <begin position="78"/>
        <end position="98"/>
    </location>
</feature>
<dbReference type="EMBL" id="JAKXMK010000009">
    <property type="protein sequence ID" value="MCH6166443.1"/>
    <property type="molecule type" value="Genomic_DNA"/>
</dbReference>
<evidence type="ECO:0000256" key="1">
    <source>
        <dbReference type="SAM" id="MobiDB-lite"/>
    </source>
</evidence>
<keyword evidence="2" id="KW-0812">Transmembrane</keyword>
<feature type="region of interest" description="Disordered" evidence="1">
    <location>
        <begin position="1"/>
        <end position="31"/>
    </location>
</feature>
<accession>A0ABS9TD41</accession>
<proteinExistence type="predicted"/>
<feature type="compositionally biased region" description="Low complexity" evidence="1">
    <location>
        <begin position="16"/>
        <end position="30"/>
    </location>
</feature>
<feature type="region of interest" description="Disordered" evidence="1">
    <location>
        <begin position="108"/>
        <end position="132"/>
    </location>
</feature>
<evidence type="ECO:0000256" key="2">
    <source>
        <dbReference type="SAM" id="Phobius"/>
    </source>
</evidence>
<comment type="caution">
    <text evidence="3">The sequence shown here is derived from an EMBL/GenBank/DDBJ whole genome shotgun (WGS) entry which is preliminary data.</text>
</comment>
<feature type="compositionally biased region" description="Gly residues" evidence="1">
    <location>
        <begin position="123"/>
        <end position="132"/>
    </location>
</feature>
<dbReference type="Proteomes" id="UP001299970">
    <property type="component" value="Unassembled WGS sequence"/>
</dbReference>
<evidence type="ECO:0000313" key="4">
    <source>
        <dbReference type="Proteomes" id="UP001299970"/>
    </source>
</evidence>
<dbReference type="RefSeq" id="WP_241036473.1">
    <property type="nucleotide sequence ID" value="NZ_BAAAJF010000002.1"/>
</dbReference>
<keyword evidence="2" id="KW-0472">Membrane</keyword>
<keyword evidence="2" id="KW-1133">Transmembrane helix</keyword>
<organism evidence="3 4">
    <name type="scientific">Pseudonocardia alaniniphila</name>
    <dbReference type="NCBI Taxonomy" id="75291"/>
    <lineage>
        <taxon>Bacteria</taxon>
        <taxon>Bacillati</taxon>
        <taxon>Actinomycetota</taxon>
        <taxon>Actinomycetes</taxon>
        <taxon>Pseudonocardiales</taxon>
        <taxon>Pseudonocardiaceae</taxon>
        <taxon>Pseudonocardia</taxon>
    </lineage>
</organism>
<protein>
    <submittedName>
        <fullName evidence="3">Uncharacterized protein</fullName>
    </submittedName>
</protein>
<name>A0ABS9TD41_9PSEU</name>
<evidence type="ECO:0000313" key="3">
    <source>
        <dbReference type="EMBL" id="MCH6166443.1"/>
    </source>
</evidence>
<keyword evidence="4" id="KW-1185">Reference proteome</keyword>
<gene>
    <name evidence="3" type="ORF">MMF94_12190</name>
</gene>
<sequence>MRTGDAGKPPKSAVHAETATTERAAGAEGRFAGRRSATVNLPFVTAQFLVPDLQLPSRAELGWVVHTARSMLPPGRSLLFFGGLAATAIVGIIEWPVAAAIGVGSALGGQGATTPQRRTGTAGTNGPGGTGG</sequence>
<reference evidence="3 4" key="1">
    <citation type="submission" date="2022-03" db="EMBL/GenBank/DDBJ databases">
        <title>Pseudonocardia alaer sp. nov., a novel actinomycete isolated from reed forest soil.</title>
        <authorList>
            <person name="Wang L."/>
        </authorList>
    </citation>
    <scope>NUCLEOTIDE SEQUENCE [LARGE SCALE GENOMIC DNA]</scope>
    <source>
        <strain evidence="3 4">Y-16303</strain>
    </source>
</reference>